<organism evidence="1">
    <name type="scientific">Enterobacter cloacae</name>
    <dbReference type="NCBI Taxonomy" id="550"/>
    <lineage>
        <taxon>Bacteria</taxon>
        <taxon>Pseudomonadati</taxon>
        <taxon>Pseudomonadota</taxon>
        <taxon>Gammaproteobacteria</taxon>
        <taxon>Enterobacterales</taxon>
        <taxon>Enterobacteriaceae</taxon>
        <taxon>Enterobacter</taxon>
        <taxon>Enterobacter cloacae complex</taxon>
    </lineage>
</organism>
<gene>
    <name evidence="1" type="ORF">pT5282-CTXM_33</name>
</gene>
<dbReference type="AlphaFoldDB" id="A0A221ZPI6"/>
<geneLocation type="plasmid" evidence="1">
    <name>pT5282-CTXM</name>
</geneLocation>
<keyword evidence="1" id="KW-0614">Plasmid</keyword>
<dbReference type="EMBL" id="MF062700">
    <property type="protein sequence ID" value="ASO64440.1"/>
    <property type="molecule type" value="Genomic_DNA"/>
</dbReference>
<sequence>MNKLSEKAKCQQNSTTAAVGHRFFASKSFFRIRAGVIKMTAKEVFYGALHHQNK</sequence>
<protein>
    <submittedName>
        <fullName evidence="1">Uncharacterized protein</fullName>
    </submittedName>
</protein>
<reference evidence="1" key="1">
    <citation type="submission" date="2017-05" db="EMBL/GenBank/DDBJ databases">
        <authorList>
            <person name="Zhou D."/>
        </authorList>
    </citation>
    <scope>NUCLEOTIDE SEQUENCE</scope>
    <source>
        <strain evidence="1">T5282</strain>
        <plasmid evidence="1">pT5282-CTXM</plasmid>
    </source>
</reference>
<evidence type="ECO:0000313" key="1">
    <source>
        <dbReference type="EMBL" id="ASO64440.1"/>
    </source>
</evidence>
<proteinExistence type="predicted"/>
<name>A0A221ZPI6_ENTCL</name>
<accession>A0A221ZPI6</accession>